<evidence type="ECO:0000259" key="4">
    <source>
        <dbReference type="PROSITE" id="PS51462"/>
    </source>
</evidence>
<evidence type="ECO:0000256" key="3">
    <source>
        <dbReference type="RuleBase" id="RU003476"/>
    </source>
</evidence>
<keyword evidence="2 3" id="KW-0378">Hydrolase</keyword>
<dbReference type="InterPro" id="IPR020084">
    <property type="entry name" value="NUDIX_hydrolase_CS"/>
</dbReference>
<dbReference type="RefSeq" id="WP_115362689.1">
    <property type="nucleotide sequence ID" value="NZ_CP038012.1"/>
</dbReference>
<gene>
    <name evidence="5" type="ORF">NCTC4822_02556</name>
</gene>
<name>A0A380CAU1_SPOPA</name>
<dbReference type="PANTHER" id="PTHR43046:SF14">
    <property type="entry name" value="MUTT_NUDIX FAMILY PROTEIN"/>
    <property type="match status" value="1"/>
</dbReference>
<protein>
    <submittedName>
        <fullName evidence="5">Nucleoside triphosphate pyrophosphohydrolase</fullName>
    </submittedName>
</protein>
<dbReference type="OrthoDB" id="9786141at2"/>
<organism evidence="5 6">
    <name type="scientific">Sporosarcina pasteurii</name>
    <name type="common">Bacillus pasteurii</name>
    <dbReference type="NCBI Taxonomy" id="1474"/>
    <lineage>
        <taxon>Bacteria</taxon>
        <taxon>Bacillati</taxon>
        <taxon>Bacillota</taxon>
        <taxon>Bacilli</taxon>
        <taxon>Bacillales</taxon>
        <taxon>Caryophanaceae</taxon>
        <taxon>Sporosarcina</taxon>
    </lineage>
</organism>
<dbReference type="EMBL" id="UGYZ01000002">
    <property type="protein sequence ID" value="SUJ15092.1"/>
    <property type="molecule type" value="Genomic_DNA"/>
</dbReference>
<dbReference type="InterPro" id="IPR000086">
    <property type="entry name" value="NUDIX_hydrolase_dom"/>
</dbReference>
<proteinExistence type="inferred from homology"/>
<evidence type="ECO:0000313" key="6">
    <source>
        <dbReference type="Proteomes" id="UP000254519"/>
    </source>
</evidence>
<dbReference type="AlphaFoldDB" id="A0A380CAU1"/>
<evidence type="ECO:0000256" key="2">
    <source>
        <dbReference type="ARBA" id="ARBA00022801"/>
    </source>
</evidence>
<comment type="similarity">
    <text evidence="3">Belongs to the Nudix hydrolase family.</text>
</comment>
<evidence type="ECO:0000256" key="1">
    <source>
        <dbReference type="ARBA" id="ARBA00001946"/>
    </source>
</evidence>
<dbReference type="InterPro" id="IPR015797">
    <property type="entry name" value="NUDIX_hydrolase-like_dom_sf"/>
</dbReference>
<dbReference type="InterPro" id="IPR020476">
    <property type="entry name" value="Nudix_hydrolase"/>
</dbReference>
<accession>A0A380CAU1</accession>
<dbReference type="Proteomes" id="UP000254519">
    <property type="component" value="Unassembled WGS sequence"/>
</dbReference>
<dbReference type="PANTHER" id="PTHR43046">
    <property type="entry name" value="GDP-MANNOSE MANNOSYL HYDROLASE"/>
    <property type="match status" value="1"/>
</dbReference>
<evidence type="ECO:0000313" key="5">
    <source>
        <dbReference type="EMBL" id="SUJ15092.1"/>
    </source>
</evidence>
<dbReference type="Pfam" id="PF00293">
    <property type="entry name" value="NUDIX"/>
    <property type="match status" value="1"/>
</dbReference>
<dbReference type="GO" id="GO:0016787">
    <property type="term" value="F:hydrolase activity"/>
    <property type="evidence" value="ECO:0007669"/>
    <property type="project" value="UniProtKB-KW"/>
</dbReference>
<dbReference type="PROSITE" id="PS00893">
    <property type="entry name" value="NUDIX_BOX"/>
    <property type="match status" value="1"/>
</dbReference>
<sequence>MASSKRGNVWLGASGLVINSNGEWLVVKKRYSALKGMWSFPAGFVDAGETVDMAAIREVKEETGIDCRIEGLIGFRTGVIQGEISDNMAIFLLSALDEKQQLIPQLEEISEVAWRSPFALKEDRYTSIMLKEMAETIIEKGLPEIVDINPGDRFGYTTYKLFFDK</sequence>
<dbReference type="PROSITE" id="PS51462">
    <property type="entry name" value="NUDIX"/>
    <property type="match status" value="1"/>
</dbReference>
<feature type="domain" description="Nudix hydrolase" evidence="4">
    <location>
        <begin position="8"/>
        <end position="141"/>
    </location>
</feature>
<dbReference type="SUPFAM" id="SSF55811">
    <property type="entry name" value="Nudix"/>
    <property type="match status" value="1"/>
</dbReference>
<keyword evidence="6" id="KW-1185">Reference proteome</keyword>
<reference evidence="5 6" key="1">
    <citation type="submission" date="2018-06" db="EMBL/GenBank/DDBJ databases">
        <authorList>
            <consortium name="Pathogen Informatics"/>
            <person name="Doyle S."/>
        </authorList>
    </citation>
    <scope>NUCLEOTIDE SEQUENCE [LARGE SCALE GENOMIC DNA]</scope>
    <source>
        <strain evidence="6">ATCC 11859 / DSM 33 / NCIB 8841 / NCTC 4822</strain>
    </source>
</reference>
<dbReference type="PRINTS" id="PR00502">
    <property type="entry name" value="NUDIXFAMILY"/>
</dbReference>
<dbReference type="Gene3D" id="3.90.79.10">
    <property type="entry name" value="Nucleoside Triphosphate Pyrophosphohydrolase"/>
    <property type="match status" value="1"/>
</dbReference>
<comment type="cofactor">
    <cofactor evidence="1">
        <name>Mg(2+)</name>
        <dbReference type="ChEBI" id="CHEBI:18420"/>
    </cofactor>
</comment>